<comment type="subcellular location">
    <subcellularLocation>
        <location evidence="1">Secreted</location>
    </subcellularLocation>
</comment>
<sequence>MANPVHNCFPQMERKPSTGHVKMKMKTLLVFSLILMSCCPCRTQKKDILLQAPYVESGEDTAETEGGEEERIFHDIWAELRKLRDMSVEQKVELRHLLARVTAAESLVEALQKENRDMEVRMSAAESLAEGLQMESDAQSTELAVAQQMLSTLQQRLTDSERHIEELEKQQEGQKAIVQEVQDTNRVRKLAFSASLLASGEGNTSSEEFVPLIYRNVFTNTGNHYNSNTGYFTAPVRGVYYFRFTGHLADTDRGTRMRIVKNGHAMVFTGDRLTTSADAEDSISNGVVLQLEVGDVVSVQISGDVWDDQYHRTTFSGFLLFPL</sequence>
<dbReference type="PROSITE" id="PS50871">
    <property type="entry name" value="C1Q"/>
    <property type="match status" value="1"/>
</dbReference>
<reference evidence="7" key="2">
    <citation type="submission" date="2025-09" db="UniProtKB">
        <authorList>
            <consortium name="Ensembl"/>
        </authorList>
    </citation>
    <scope>IDENTIFICATION</scope>
</reference>
<keyword evidence="4" id="KW-0175">Coiled coil</keyword>
<feature type="chain" id="PRO_5017199657" evidence="5">
    <location>
        <begin position="44"/>
        <end position="323"/>
    </location>
</feature>
<dbReference type="Proteomes" id="UP000261420">
    <property type="component" value="Unplaced"/>
</dbReference>
<protein>
    <submittedName>
        <fullName evidence="7">Heavy metal-binding protein HIP-like</fullName>
    </submittedName>
</protein>
<dbReference type="SUPFAM" id="SSF49842">
    <property type="entry name" value="TNF-like"/>
    <property type="match status" value="1"/>
</dbReference>
<dbReference type="GO" id="GO:0005576">
    <property type="term" value="C:extracellular region"/>
    <property type="evidence" value="ECO:0007669"/>
    <property type="project" value="UniProtKB-SubCell"/>
</dbReference>
<dbReference type="OMA" id="KENRDME"/>
<feature type="coiled-coil region" evidence="4">
    <location>
        <begin position="94"/>
        <end position="184"/>
    </location>
</feature>
<dbReference type="InterPro" id="IPR001073">
    <property type="entry name" value="C1q_dom"/>
</dbReference>
<dbReference type="Pfam" id="PF00386">
    <property type="entry name" value="C1q"/>
    <property type="match status" value="1"/>
</dbReference>
<evidence type="ECO:0000256" key="4">
    <source>
        <dbReference type="SAM" id="Coils"/>
    </source>
</evidence>
<dbReference type="SMART" id="SM00110">
    <property type="entry name" value="C1Q"/>
    <property type="match status" value="1"/>
</dbReference>
<evidence type="ECO:0000313" key="7">
    <source>
        <dbReference type="Ensembl" id="ENSSDUP00000000825.1"/>
    </source>
</evidence>
<dbReference type="PRINTS" id="PR00007">
    <property type="entry name" value="COMPLEMNTC1Q"/>
</dbReference>
<evidence type="ECO:0000259" key="6">
    <source>
        <dbReference type="PROSITE" id="PS50871"/>
    </source>
</evidence>
<keyword evidence="2" id="KW-0964">Secreted</keyword>
<name>A0A3B4T425_SERDU</name>
<dbReference type="Gene3D" id="2.60.120.40">
    <property type="match status" value="1"/>
</dbReference>
<accession>A0A3B4T425</accession>
<dbReference type="PANTHER" id="PTHR22923">
    <property type="entry name" value="CEREBELLIN-RELATED"/>
    <property type="match status" value="1"/>
</dbReference>
<keyword evidence="3 5" id="KW-0732">Signal</keyword>
<feature type="signal peptide" evidence="5">
    <location>
        <begin position="1"/>
        <end position="43"/>
    </location>
</feature>
<reference evidence="7" key="1">
    <citation type="submission" date="2025-08" db="UniProtKB">
        <authorList>
            <consortium name="Ensembl"/>
        </authorList>
    </citation>
    <scope>IDENTIFICATION</scope>
</reference>
<organism evidence="7 8">
    <name type="scientific">Seriola dumerili</name>
    <name type="common">Greater amberjack</name>
    <name type="synonym">Caranx dumerili</name>
    <dbReference type="NCBI Taxonomy" id="41447"/>
    <lineage>
        <taxon>Eukaryota</taxon>
        <taxon>Metazoa</taxon>
        <taxon>Chordata</taxon>
        <taxon>Craniata</taxon>
        <taxon>Vertebrata</taxon>
        <taxon>Euteleostomi</taxon>
        <taxon>Actinopterygii</taxon>
        <taxon>Neopterygii</taxon>
        <taxon>Teleostei</taxon>
        <taxon>Neoteleostei</taxon>
        <taxon>Acanthomorphata</taxon>
        <taxon>Carangaria</taxon>
        <taxon>Carangiformes</taxon>
        <taxon>Carangidae</taxon>
        <taxon>Seriola</taxon>
    </lineage>
</organism>
<dbReference type="Ensembl" id="ENSSDUT00000000871.1">
    <property type="protein sequence ID" value="ENSSDUP00000000825.1"/>
    <property type="gene ID" value="ENSSDUG00000000685.1"/>
</dbReference>
<dbReference type="InterPro" id="IPR050822">
    <property type="entry name" value="Cerebellin_Synaptic_Org"/>
</dbReference>
<evidence type="ECO:0000313" key="8">
    <source>
        <dbReference type="Proteomes" id="UP000261420"/>
    </source>
</evidence>
<dbReference type="AlphaFoldDB" id="A0A3B4T425"/>
<dbReference type="GeneTree" id="ENSGT00940000163520"/>
<evidence type="ECO:0000256" key="2">
    <source>
        <dbReference type="ARBA" id="ARBA00022525"/>
    </source>
</evidence>
<keyword evidence="8" id="KW-1185">Reference proteome</keyword>
<proteinExistence type="predicted"/>
<evidence type="ECO:0000256" key="3">
    <source>
        <dbReference type="ARBA" id="ARBA00022729"/>
    </source>
</evidence>
<feature type="domain" description="C1q" evidence="6">
    <location>
        <begin position="185"/>
        <end position="323"/>
    </location>
</feature>
<dbReference type="PANTHER" id="PTHR22923:SF102">
    <property type="entry name" value="CEREBELLIN 13-RELATED"/>
    <property type="match status" value="1"/>
</dbReference>
<evidence type="ECO:0000256" key="5">
    <source>
        <dbReference type="SAM" id="SignalP"/>
    </source>
</evidence>
<evidence type="ECO:0000256" key="1">
    <source>
        <dbReference type="ARBA" id="ARBA00004613"/>
    </source>
</evidence>
<dbReference type="InterPro" id="IPR008983">
    <property type="entry name" value="Tumour_necrosis_fac-like_dom"/>
</dbReference>